<dbReference type="Pfam" id="PF00205">
    <property type="entry name" value="TPP_enzyme_M"/>
    <property type="match status" value="1"/>
</dbReference>
<gene>
    <name evidence="7" type="ORF">BKA15_005751</name>
</gene>
<accession>A0A7Y9ICZ4</accession>
<dbReference type="PANTHER" id="PTHR18968">
    <property type="entry name" value="THIAMINE PYROPHOSPHATE ENZYMES"/>
    <property type="match status" value="1"/>
</dbReference>
<dbReference type="GO" id="GO:0003984">
    <property type="term" value="F:acetolactate synthase activity"/>
    <property type="evidence" value="ECO:0007669"/>
    <property type="project" value="TreeGrafter"/>
</dbReference>
<dbReference type="InterPro" id="IPR045229">
    <property type="entry name" value="TPP_enz"/>
</dbReference>
<name>A0A7Y9ICZ4_9ACTN</name>
<proteinExistence type="inferred from homology"/>
<dbReference type="InterPro" id="IPR029061">
    <property type="entry name" value="THDP-binding"/>
</dbReference>
<dbReference type="SUPFAM" id="SSF52467">
    <property type="entry name" value="DHS-like NAD/FAD-binding domain"/>
    <property type="match status" value="1"/>
</dbReference>
<dbReference type="SUPFAM" id="SSF52518">
    <property type="entry name" value="Thiamin diphosphate-binding fold (THDP-binding)"/>
    <property type="match status" value="2"/>
</dbReference>
<dbReference type="InterPro" id="IPR029035">
    <property type="entry name" value="DHS-like_NAD/FAD-binding_dom"/>
</dbReference>
<feature type="domain" description="Thiamine pyrophosphate enzyme central" evidence="4">
    <location>
        <begin position="183"/>
        <end position="314"/>
    </location>
</feature>
<dbReference type="GO" id="GO:0030976">
    <property type="term" value="F:thiamine pyrophosphate binding"/>
    <property type="evidence" value="ECO:0007669"/>
    <property type="project" value="InterPro"/>
</dbReference>
<dbReference type="Pfam" id="PF02776">
    <property type="entry name" value="TPP_enzyme_N"/>
    <property type="match status" value="1"/>
</dbReference>
<dbReference type="Pfam" id="PF02775">
    <property type="entry name" value="TPP_enzyme_C"/>
    <property type="match status" value="1"/>
</dbReference>
<dbReference type="AlphaFoldDB" id="A0A7Y9ICZ4"/>
<dbReference type="GO" id="GO:0005948">
    <property type="term" value="C:acetolactate synthase complex"/>
    <property type="evidence" value="ECO:0007669"/>
    <property type="project" value="TreeGrafter"/>
</dbReference>
<dbReference type="Proteomes" id="UP000569914">
    <property type="component" value="Unassembled WGS sequence"/>
</dbReference>
<dbReference type="GO" id="GO:0009097">
    <property type="term" value="P:isoleucine biosynthetic process"/>
    <property type="evidence" value="ECO:0007669"/>
    <property type="project" value="TreeGrafter"/>
</dbReference>
<evidence type="ECO:0000259" key="6">
    <source>
        <dbReference type="Pfam" id="PF02776"/>
    </source>
</evidence>
<evidence type="ECO:0000256" key="3">
    <source>
        <dbReference type="RuleBase" id="RU362132"/>
    </source>
</evidence>
<comment type="similarity">
    <text evidence="1 3">Belongs to the TPP enzyme family.</text>
</comment>
<dbReference type="CDD" id="cd07035">
    <property type="entry name" value="TPP_PYR_POX_like"/>
    <property type="match status" value="1"/>
</dbReference>
<dbReference type="Gene3D" id="3.40.50.970">
    <property type="match status" value="2"/>
</dbReference>
<dbReference type="InterPro" id="IPR011766">
    <property type="entry name" value="TPP_enzyme_TPP-bd"/>
</dbReference>
<evidence type="ECO:0000313" key="8">
    <source>
        <dbReference type="Proteomes" id="UP000569914"/>
    </source>
</evidence>
<dbReference type="EMBL" id="JACCBU010000001">
    <property type="protein sequence ID" value="NYE74422.1"/>
    <property type="molecule type" value="Genomic_DNA"/>
</dbReference>
<keyword evidence="2 3" id="KW-0786">Thiamine pyrophosphate</keyword>
<reference evidence="7 8" key="1">
    <citation type="submission" date="2020-07" db="EMBL/GenBank/DDBJ databases">
        <title>Sequencing the genomes of 1000 actinobacteria strains.</title>
        <authorList>
            <person name="Klenk H.-P."/>
        </authorList>
    </citation>
    <scope>NUCLEOTIDE SEQUENCE [LARGE SCALE GENOMIC DNA]</scope>
    <source>
        <strain evidence="7 8">DSM 22083</strain>
    </source>
</reference>
<dbReference type="PANTHER" id="PTHR18968:SF13">
    <property type="entry name" value="ACETOLACTATE SYNTHASE CATALYTIC SUBUNIT, MITOCHONDRIAL"/>
    <property type="match status" value="1"/>
</dbReference>
<feature type="domain" description="Thiamine pyrophosphate enzyme TPP-binding" evidence="5">
    <location>
        <begin position="376"/>
        <end position="507"/>
    </location>
</feature>
<evidence type="ECO:0000256" key="2">
    <source>
        <dbReference type="ARBA" id="ARBA00023052"/>
    </source>
</evidence>
<dbReference type="CDD" id="cd00568">
    <property type="entry name" value="TPP_enzymes"/>
    <property type="match status" value="1"/>
</dbReference>
<comment type="caution">
    <text evidence="7">The sequence shown here is derived from an EMBL/GenBank/DDBJ whole genome shotgun (WGS) entry which is preliminary data.</text>
</comment>
<dbReference type="InterPro" id="IPR012001">
    <property type="entry name" value="Thiamin_PyroP_enz_TPP-bd_dom"/>
</dbReference>
<protein>
    <submittedName>
        <fullName evidence="7">Thiamine pyrophosphate-dependent acetolactate synthase large subunit-like protein</fullName>
    </submittedName>
</protein>
<dbReference type="GO" id="GO:0009099">
    <property type="term" value="P:L-valine biosynthetic process"/>
    <property type="evidence" value="ECO:0007669"/>
    <property type="project" value="TreeGrafter"/>
</dbReference>
<dbReference type="RefSeq" id="WP_179756718.1">
    <property type="nucleotide sequence ID" value="NZ_JACCBU010000001.1"/>
</dbReference>
<dbReference type="GO" id="GO:0000287">
    <property type="term" value="F:magnesium ion binding"/>
    <property type="evidence" value="ECO:0007669"/>
    <property type="project" value="InterPro"/>
</dbReference>
<evidence type="ECO:0000259" key="4">
    <source>
        <dbReference type="Pfam" id="PF00205"/>
    </source>
</evidence>
<feature type="domain" description="Thiamine pyrophosphate enzyme N-terminal TPP-binding" evidence="6">
    <location>
        <begin position="5"/>
        <end position="105"/>
    </location>
</feature>
<keyword evidence="8" id="KW-1185">Reference proteome</keyword>
<dbReference type="InterPro" id="IPR012000">
    <property type="entry name" value="Thiamin_PyroP_enz_cen_dom"/>
</dbReference>
<dbReference type="Gene3D" id="3.40.50.1220">
    <property type="entry name" value="TPP-binding domain"/>
    <property type="match status" value="1"/>
</dbReference>
<evidence type="ECO:0000259" key="5">
    <source>
        <dbReference type="Pfam" id="PF02775"/>
    </source>
</evidence>
<dbReference type="GO" id="GO:0050660">
    <property type="term" value="F:flavin adenine dinucleotide binding"/>
    <property type="evidence" value="ECO:0007669"/>
    <property type="project" value="TreeGrafter"/>
</dbReference>
<evidence type="ECO:0000313" key="7">
    <source>
        <dbReference type="EMBL" id="NYE74422.1"/>
    </source>
</evidence>
<evidence type="ECO:0000256" key="1">
    <source>
        <dbReference type="ARBA" id="ARBA00007812"/>
    </source>
</evidence>
<sequence length="554" mass="57385">MSNVSEHAAFVLAAHVSDVFGVMGNGNAYLLDALSRTRTRFTAVRHEAAGVAAADAYVRASGRLAAATTTYGPGFSNAITPLAEAVRAQVPLILITGAEPTTGRQPWDVDQTALAAAVGARTVTVGAGSVVADLSEAIGYALAARSPVVVALPYDLATADAGRIPTLPGIPAPVPVPPAAGELDRLAELINAAERPVILAGRGAWLAGAGPDLTRLAQSIKAPAATTAFARSLFGPVPDHLGIAGGFGTRRCTAAFAAADLVLVVGAGLNQFTTRFGHLFGPHARVLQVDLAAPTQPRVDLAVRADAALAVRDLLRLVRPRDHDVWTAAHPEVAAAVEPELPATPGGLSPDGRLDPRRLAQRLDAILPEDRTVVTDGGHFLEWGPRYWRIGGPDRLIMVGTAYQTIGLGLASAVGAARARPESTVVLASGDGGALMGLPDLESLARTARRAVMIIFDDGAYGAEVHQYGSLGLDQGPMRIGEVDFAGLARSVGAAGRTVRTLDDLDDLAGWLAGPATGLYVADCRISTSVVAPHMREVQAARRIPADRLEPVGR</sequence>
<organism evidence="7 8">
    <name type="scientific">Microlunatus parietis</name>
    <dbReference type="NCBI Taxonomy" id="682979"/>
    <lineage>
        <taxon>Bacteria</taxon>
        <taxon>Bacillati</taxon>
        <taxon>Actinomycetota</taxon>
        <taxon>Actinomycetes</taxon>
        <taxon>Propionibacteriales</taxon>
        <taxon>Propionibacteriaceae</taxon>
        <taxon>Microlunatus</taxon>
    </lineage>
</organism>